<dbReference type="OrthoDB" id="1902411at2"/>
<protein>
    <submittedName>
        <fullName evidence="1">Uncharacterized protein</fullName>
    </submittedName>
</protein>
<gene>
    <name evidence="1" type="ORF">DesyoDRAFT_2482</name>
</gene>
<evidence type="ECO:0000313" key="1">
    <source>
        <dbReference type="EMBL" id="EHQ89555.1"/>
    </source>
</evidence>
<organism evidence="1 2">
    <name type="scientific">Desulfosporosinus youngiae DSM 17734</name>
    <dbReference type="NCBI Taxonomy" id="768710"/>
    <lineage>
        <taxon>Bacteria</taxon>
        <taxon>Bacillati</taxon>
        <taxon>Bacillota</taxon>
        <taxon>Clostridia</taxon>
        <taxon>Eubacteriales</taxon>
        <taxon>Desulfitobacteriaceae</taxon>
        <taxon>Desulfosporosinus</taxon>
    </lineage>
</organism>
<accession>H5Y417</accession>
<evidence type="ECO:0000313" key="2">
    <source>
        <dbReference type="Proteomes" id="UP000005104"/>
    </source>
</evidence>
<dbReference type="RefSeq" id="WP_007783296.1">
    <property type="nucleotide sequence ID" value="NZ_CM001441.1"/>
</dbReference>
<dbReference type="eggNOG" id="ENOG5033ABG">
    <property type="taxonomic scope" value="Bacteria"/>
</dbReference>
<dbReference type="HOGENOM" id="CLU_118493_0_0_9"/>
<dbReference type="AlphaFoldDB" id="H5Y417"/>
<reference evidence="1 2" key="1">
    <citation type="submission" date="2011-11" db="EMBL/GenBank/DDBJ databases">
        <title>The Noncontiguous Finished genome of Desulfosporosinus youngiae DSM 17734.</title>
        <authorList>
            <consortium name="US DOE Joint Genome Institute (JGI-PGF)"/>
            <person name="Lucas S."/>
            <person name="Han J."/>
            <person name="Lapidus A."/>
            <person name="Cheng J.-F."/>
            <person name="Goodwin L."/>
            <person name="Pitluck S."/>
            <person name="Peters L."/>
            <person name="Ovchinnikova G."/>
            <person name="Lu M."/>
            <person name="Land M.L."/>
            <person name="Hauser L."/>
            <person name="Pester M."/>
            <person name="Spring S."/>
            <person name="Ollivier B."/>
            <person name="Rattei T."/>
            <person name="Klenk H.-P."/>
            <person name="Wagner M."/>
            <person name="Loy A."/>
            <person name="Woyke T.J."/>
        </authorList>
    </citation>
    <scope>NUCLEOTIDE SEQUENCE [LARGE SCALE GENOMIC DNA]</scope>
    <source>
        <strain evidence="1 2">DSM 17734</strain>
    </source>
</reference>
<dbReference type="Proteomes" id="UP000005104">
    <property type="component" value="Chromosome"/>
</dbReference>
<proteinExistence type="predicted"/>
<keyword evidence="2" id="KW-1185">Reference proteome</keyword>
<sequence>MKNKILVTGVFLLLVLAAGGYWVYSERGETTVYGAIEKTGRRGSRVIYQEKVKGGVVVFTKRLTGDSNTIDAGYVKKGLFGWKWILGGGFSGHSGQYFQAVSGTPFPMLVGTIDNDQTTEIKVTDSEHRNSKDAKIVGTGDDRIWFVFVNESDGPAFEIDTLSDSGNVLNSKTIDIRTSTTF</sequence>
<dbReference type="EMBL" id="CM001441">
    <property type="protein sequence ID" value="EHQ89555.1"/>
    <property type="molecule type" value="Genomic_DNA"/>
</dbReference>
<name>H5Y417_9FIRM</name>